<feature type="region of interest" description="Disordered" evidence="1">
    <location>
        <begin position="1"/>
        <end position="152"/>
    </location>
</feature>
<sequence>EGCPAATRARDADRDLVRRRSPRRPAGHADPRLGQAGLAPARAARPALHLGLAVRRGLPRAPSRRRRGHAGGEHRGHAGAPGRDQPRRRSRCARRPRARRCRLAHHPEAAGAREHQPVAAAPLRAGAQPGGADLGVPPGQLPEPSRVGQLRGDRRCVLPGLDRADAHARADRLHHHPALGTGQSL</sequence>
<accession>A0A6J4JGF6</accession>
<feature type="non-terminal residue" evidence="2">
    <location>
        <position position="1"/>
    </location>
</feature>
<reference evidence="2" key="1">
    <citation type="submission" date="2020-02" db="EMBL/GenBank/DDBJ databases">
        <authorList>
            <person name="Meier V. D."/>
        </authorList>
    </citation>
    <scope>NUCLEOTIDE SEQUENCE</scope>
    <source>
        <strain evidence="2">AVDCRST_MAG04</strain>
    </source>
</reference>
<dbReference type="EMBL" id="CADCTL010000261">
    <property type="protein sequence ID" value="CAA9278410.1"/>
    <property type="molecule type" value="Genomic_DNA"/>
</dbReference>
<organism evidence="2">
    <name type="scientific">uncultured Acetobacteraceae bacterium</name>
    <dbReference type="NCBI Taxonomy" id="169975"/>
    <lineage>
        <taxon>Bacteria</taxon>
        <taxon>Pseudomonadati</taxon>
        <taxon>Pseudomonadota</taxon>
        <taxon>Alphaproteobacteria</taxon>
        <taxon>Acetobacterales</taxon>
        <taxon>Acetobacteraceae</taxon>
        <taxon>environmental samples</taxon>
    </lineage>
</organism>
<proteinExistence type="predicted"/>
<evidence type="ECO:0000256" key="1">
    <source>
        <dbReference type="SAM" id="MobiDB-lite"/>
    </source>
</evidence>
<feature type="non-terminal residue" evidence="2">
    <location>
        <position position="185"/>
    </location>
</feature>
<feature type="compositionally biased region" description="Basic and acidic residues" evidence="1">
    <location>
        <begin position="105"/>
        <end position="116"/>
    </location>
</feature>
<feature type="compositionally biased region" description="Low complexity" evidence="1">
    <location>
        <begin position="32"/>
        <end position="61"/>
    </location>
</feature>
<gene>
    <name evidence="2" type="ORF">AVDCRST_MAG04-3559</name>
</gene>
<feature type="compositionally biased region" description="Basic and acidic residues" evidence="1">
    <location>
        <begin position="8"/>
        <end position="18"/>
    </location>
</feature>
<feature type="compositionally biased region" description="Basic residues" evidence="1">
    <location>
        <begin position="86"/>
        <end position="104"/>
    </location>
</feature>
<name>A0A6J4JGF6_9PROT</name>
<protein>
    <submittedName>
        <fullName evidence="2">Uncharacterized protein</fullName>
    </submittedName>
</protein>
<dbReference type="AlphaFoldDB" id="A0A6J4JGF6"/>
<evidence type="ECO:0000313" key="2">
    <source>
        <dbReference type="EMBL" id="CAA9278410.1"/>
    </source>
</evidence>